<evidence type="ECO:0000256" key="1">
    <source>
        <dbReference type="ARBA" id="ARBA00004418"/>
    </source>
</evidence>
<keyword evidence="11" id="KW-1015">Disulfide bond</keyword>
<feature type="compositionally biased region" description="Basic and acidic residues" evidence="12">
    <location>
        <begin position="139"/>
        <end position="186"/>
    </location>
</feature>
<keyword evidence="6" id="KW-0732">Signal</keyword>
<evidence type="ECO:0000256" key="9">
    <source>
        <dbReference type="ARBA" id="ARBA00022906"/>
    </source>
</evidence>
<keyword evidence="10" id="KW-0406">Ion transport</keyword>
<dbReference type="AlphaFoldDB" id="A0A7W6ZCV1"/>
<proteinExistence type="inferred from homology"/>
<accession>A0A7W6ZCV1</accession>
<dbReference type="Proteomes" id="UP000557344">
    <property type="component" value="Unassembled WGS sequence"/>
</dbReference>
<evidence type="ECO:0000313" key="15">
    <source>
        <dbReference type="Proteomes" id="UP000523431"/>
    </source>
</evidence>
<keyword evidence="8" id="KW-0862">Zinc</keyword>
<dbReference type="Gene3D" id="3.40.50.1980">
    <property type="entry name" value="Nitrogenase molybdenum iron protein domain"/>
    <property type="match status" value="2"/>
</dbReference>
<dbReference type="Proteomes" id="UP000523431">
    <property type="component" value="Unassembled WGS sequence"/>
</dbReference>
<dbReference type="GO" id="GO:0046872">
    <property type="term" value="F:metal ion binding"/>
    <property type="evidence" value="ECO:0007669"/>
    <property type="project" value="UniProtKB-KW"/>
</dbReference>
<evidence type="ECO:0000313" key="13">
    <source>
        <dbReference type="EMBL" id="MBB4477724.1"/>
    </source>
</evidence>
<evidence type="ECO:0000256" key="6">
    <source>
        <dbReference type="ARBA" id="ARBA00022729"/>
    </source>
</evidence>
<evidence type="ECO:0000256" key="4">
    <source>
        <dbReference type="ARBA" id="ARBA00022448"/>
    </source>
</evidence>
<comment type="subcellular location">
    <subcellularLocation>
        <location evidence="1">Periplasm</location>
    </subcellularLocation>
</comment>
<dbReference type="PANTHER" id="PTHR42953">
    <property type="entry name" value="HIGH-AFFINITY ZINC UPTAKE SYSTEM PROTEIN ZNUA-RELATED"/>
    <property type="match status" value="1"/>
</dbReference>
<keyword evidence="5" id="KW-0479">Metal-binding</keyword>
<dbReference type="GO" id="GO:0006829">
    <property type="term" value="P:zinc ion transport"/>
    <property type="evidence" value="ECO:0007669"/>
    <property type="project" value="UniProtKB-KW"/>
</dbReference>
<comment type="caution">
    <text evidence="14">The sequence shown here is derived from an EMBL/GenBank/DDBJ whole genome shotgun (WGS) entry which is preliminary data.</text>
</comment>
<evidence type="ECO:0000313" key="14">
    <source>
        <dbReference type="EMBL" id="MBB4533556.1"/>
    </source>
</evidence>
<dbReference type="InterPro" id="IPR006127">
    <property type="entry name" value="ZnuA-like"/>
</dbReference>
<reference evidence="15 16" key="1">
    <citation type="submission" date="2020-08" db="EMBL/GenBank/DDBJ databases">
        <title>Genomic Encyclopedia of Type Strains, Phase IV (KMG-V): Genome sequencing to study the core and pangenomes of soil and plant-associated prokaryotes.</title>
        <authorList>
            <person name="Whitman W."/>
        </authorList>
    </citation>
    <scope>NUCLEOTIDE SEQUENCE [LARGE SCALE GENOMIC DNA]</scope>
    <source>
        <strain evidence="13 16">SEMIA 471</strain>
        <strain evidence="14 15">SEMIA 489</strain>
    </source>
</reference>
<dbReference type="EMBL" id="JACIHU010000001">
    <property type="protein sequence ID" value="MBB4477724.1"/>
    <property type="molecule type" value="Genomic_DNA"/>
</dbReference>
<comment type="similarity">
    <text evidence="2">Belongs to the bacterial solute-binding protein 9 family.</text>
</comment>
<evidence type="ECO:0000256" key="2">
    <source>
        <dbReference type="ARBA" id="ARBA00011028"/>
    </source>
</evidence>
<evidence type="ECO:0000256" key="5">
    <source>
        <dbReference type="ARBA" id="ARBA00022723"/>
    </source>
</evidence>
<evidence type="ECO:0000313" key="16">
    <source>
        <dbReference type="Proteomes" id="UP000557344"/>
    </source>
</evidence>
<dbReference type="SUPFAM" id="SSF53807">
    <property type="entry name" value="Helical backbone' metal receptor"/>
    <property type="match status" value="1"/>
</dbReference>
<dbReference type="InterPro" id="IPR050492">
    <property type="entry name" value="Bact_metal-bind_prot9"/>
</dbReference>
<evidence type="ECO:0000256" key="12">
    <source>
        <dbReference type="SAM" id="MobiDB-lite"/>
    </source>
</evidence>
<sequence length="359" mass="37920">MKRAPGLALKTLALRIPAVLAIPALAVPALLFAGSMRAADAPVVVTSIKPIHSLVSAIMQGVGEPELIVDGSASPHTYSLKPSNARALQEAKVVFWVGPNLEAFLEKPLEALGSNASVVELENAPGLTKLPFREGGAFEAHDDGDHETAAADGHGHEAAGSGHDDGHGHEENHAHHDDHEEHEHGHGAFDTHLWLDPMNAKAMAAVITTTLAAADPANALTYQANAKALDDKLIALDKEIAATVAPVKDKPFVVFHDAYQYFEHRYGIRVAGSITVSPETIPGAERVSEIHRKVGELGATCVFAEPQFEPRLVKVVIEGTSAKSGVLDPEAATLKAGPDLYFTLMRGIADSMKACLSSA</sequence>
<dbReference type="PANTHER" id="PTHR42953:SF3">
    <property type="entry name" value="HIGH-AFFINITY ZINC UPTAKE SYSTEM PROTEIN ZNUA"/>
    <property type="match status" value="1"/>
</dbReference>
<organism evidence="14 15">
    <name type="scientific">Rhizobium etli</name>
    <dbReference type="NCBI Taxonomy" id="29449"/>
    <lineage>
        <taxon>Bacteria</taxon>
        <taxon>Pseudomonadati</taxon>
        <taxon>Pseudomonadota</taxon>
        <taxon>Alphaproteobacteria</taxon>
        <taxon>Hyphomicrobiales</taxon>
        <taxon>Rhizobiaceae</taxon>
        <taxon>Rhizobium/Agrobacterium group</taxon>
        <taxon>Rhizobium</taxon>
    </lineage>
</organism>
<dbReference type="GO" id="GO:0042597">
    <property type="term" value="C:periplasmic space"/>
    <property type="evidence" value="ECO:0007669"/>
    <property type="project" value="UniProtKB-SubCell"/>
</dbReference>
<name>A0A7W6ZCV1_RHIET</name>
<dbReference type="InterPro" id="IPR035520">
    <property type="entry name" value="ZnuA"/>
</dbReference>
<evidence type="ECO:0000256" key="7">
    <source>
        <dbReference type="ARBA" id="ARBA00022764"/>
    </source>
</evidence>
<evidence type="ECO:0000256" key="10">
    <source>
        <dbReference type="ARBA" id="ARBA00023065"/>
    </source>
</evidence>
<protein>
    <recommendedName>
        <fullName evidence="3">High-affinity zinc uptake system protein ZnuA</fullName>
    </recommendedName>
</protein>
<keyword evidence="7" id="KW-0574">Periplasm</keyword>
<evidence type="ECO:0000256" key="8">
    <source>
        <dbReference type="ARBA" id="ARBA00022833"/>
    </source>
</evidence>
<keyword evidence="4" id="KW-0813">Transport</keyword>
<keyword evidence="9" id="KW-0864">Zinc transport</keyword>
<dbReference type="CDD" id="cd01019">
    <property type="entry name" value="ZnuA"/>
    <property type="match status" value="1"/>
</dbReference>
<feature type="region of interest" description="Disordered" evidence="12">
    <location>
        <begin position="136"/>
        <end position="186"/>
    </location>
</feature>
<dbReference type="Pfam" id="PF01297">
    <property type="entry name" value="ZnuA"/>
    <property type="match status" value="1"/>
</dbReference>
<gene>
    <name evidence="13" type="ORF">GGE46_000265</name>
    <name evidence="14" type="ORF">GGE57_000265</name>
</gene>
<evidence type="ECO:0000256" key="3">
    <source>
        <dbReference type="ARBA" id="ARBA00015915"/>
    </source>
</evidence>
<dbReference type="EMBL" id="JACIID010000001">
    <property type="protein sequence ID" value="MBB4533556.1"/>
    <property type="molecule type" value="Genomic_DNA"/>
</dbReference>
<evidence type="ECO:0000256" key="11">
    <source>
        <dbReference type="ARBA" id="ARBA00023157"/>
    </source>
</evidence>
<dbReference type="RefSeq" id="WP_183837288.1">
    <property type="nucleotide sequence ID" value="NZ_JACIHU010000001.1"/>
</dbReference>
<dbReference type="NCBIfam" id="NF007091">
    <property type="entry name" value="PRK09545.1"/>
    <property type="match status" value="1"/>
</dbReference>